<evidence type="ECO:0008006" key="9">
    <source>
        <dbReference type="Google" id="ProtNLM"/>
    </source>
</evidence>
<dbReference type="InterPro" id="IPR000210">
    <property type="entry name" value="BTB/POZ_dom"/>
</dbReference>
<evidence type="ECO:0000259" key="6">
    <source>
        <dbReference type="PROSITE" id="PS51649"/>
    </source>
</evidence>
<feature type="compositionally biased region" description="Polar residues" evidence="4">
    <location>
        <begin position="702"/>
        <end position="717"/>
    </location>
</feature>
<dbReference type="SUPFAM" id="SSF54695">
    <property type="entry name" value="POZ domain"/>
    <property type="match status" value="1"/>
</dbReference>
<dbReference type="PANTHER" id="PTHR32370">
    <property type="entry name" value="OS12G0117600 PROTEIN"/>
    <property type="match status" value="1"/>
</dbReference>
<comment type="pathway">
    <text evidence="1">Protein modification; protein ubiquitination.</text>
</comment>
<accession>A0ABD1ZB24</accession>
<sequence>MAISPTSGPRIDFHRGSDVGLRGSRRVQGSVAETYETYEGFLESAVIKCGNDSAMIDNNLTYPSVRDVVGKDGGSSVSSSIVGKALQKNVNAWRELTGLPTTITIHFCDRTFNVHKFPLVTRSGFFKRTLLNSKEVTIPQVCPGGSETFEIVANFCYGASIQIDSTNVAELRCMGEFLQMNENYGKGNICERSDLYMSQVVLQSWQDTMVVLLRSQRLLPYAEDLQIVARCVEALAFMACMEMIDPLERISRPRMSTESHFWSDTSSSSKGSNSPDWWMEDMLRLPCGVFERVIDAIRKQGMQEKYVSQAIVKFVDRWMFTSSTAEPAKSSVPTPPPEEPPIKSSTMRLQPCSNQYNLVEAVVRLLPSEKDAVPISFLFSLLRCALACGSGTGCLEQLETRIASQLELATITDFLYPFKISENSCISAAEVSCMKRIVSSFMNQQRSLSDGTEMGNYSADEENSYCQYAVSAVAKVWDEYLAEVARDLSLSPKKFLELAEVIPPYARATHDHLYQAIHVYLHVHPHFALEERQVVCRILNCQKLSQEMCMHAVQNELMPLRMVVQAMFMQQLQTRNVLSSNLHYTVGGSIRLDSLPVSREASFRKNNLLPHQLQSESFRSPGELVHARGGDEPLRTDENDLEVGVASLGYILKRDVAYRQAELLKADYKATETRLQSLEDELAIMRSKIECPPIHAKVGSEKPSNGGSTLSANSSSRKSIDVCVGPERSLPTVPESLENSGEEEEGTPVQQMKVSSRGGLGLLSRAFRMFALGSFRRKKSGARSSAHALCSGRHAWPVEDISELKDGHSGNLESNSGASFRRRHSRSHSIS</sequence>
<dbReference type="AlphaFoldDB" id="A0ABD1ZB24"/>
<evidence type="ECO:0000313" key="7">
    <source>
        <dbReference type="EMBL" id="KAL2645014.1"/>
    </source>
</evidence>
<name>A0ABD1ZB24_9MARC</name>
<feature type="region of interest" description="Disordered" evidence="4">
    <location>
        <begin position="326"/>
        <end position="346"/>
    </location>
</feature>
<evidence type="ECO:0000256" key="1">
    <source>
        <dbReference type="ARBA" id="ARBA00004906"/>
    </source>
</evidence>
<evidence type="ECO:0000256" key="4">
    <source>
        <dbReference type="SAM" id="MobiDB-lite"/>
    </source>
</evidence>
<protein>
    <recommendedName>
        <fullName evidence="9">BTB/POZ domain-containing protein</fullName>
    </recommendedName>
</protein>
<evidence type="ECO:0000256" key="2">
    <source>
        <dbReference type="ARBA" id="ARBA00022786"/>
    </source>
</evidence>
<organism evidence="7 8">
    <name type="scientific">Riccia fluitans</name>
    <dbReference type="NCBI Taxonomy" id="41844"/>
    <lineage>
        <taxon>Eukaryota</taxon>
        <taxon>Viridiplantae</taxon>
        <taxon>Streptophyta</taxon>
        <taxon>Embryophyta</taxon>
        <taxon>Marchantiophyta</taxon>
        <taxon>Marchantiopsida</taxon>
        <taxon>Marchantiidae</taxon>
        <taxon>Marchantiales</taxon>
        <taxon>Ricciaceae</taxon>
        <taxon>Riccia</taxon>
    </lineage>
</organism>
<gene>
    <name evidence="7" type="ORF">R1flu_012601</name>
</gene>
<dbReference type="PROSITE" id="PS51649">
    <property type="entry name" value="NPH3"/>
    <property type="match status" value="1"/>
</dbReference>
<keyword evidence="3" id="KW-0175">Coiled coil</keyword>
<dbReference type="InterPro" id="IPR043454">
    <property type="entry name" value="NPH3/RPT2-like"/>
</dbReference>
<dbReference type="Pfam" id="PF00651">
    <property type="entry name" value="BTB"/>
    <property type="match status" value="1"/>
</dbReference>
<dbReference type="SMART" id="SM00225">
    <property type="entry name" value="BTB"/>
    <property type="match status" value="1"/>
</dbReference>
<proteinExistence type="predicted"/>
<feature type="region of interest" description="Disordered" evidence="4">
    <location>
        <begin position="695"/>
        <end position="754"/>
    </location>
</feature>
<evidence type="ECO:0000259" key="5">
    <source>
        <dbReference type="PROSITE" id="PS50097"/>
    </source>
</evidence>
<comment type="caution">
    <text evidence="7">The sequence shown here is derived from an EMBL/GenBank/DDBJ whole genome shotgun (WGS) entry which is preliminary data.</text>
</comment>
<keyword evidence="2" id="KW-0833">Ubl conjugation pathway</keyword>
<dbReference type="Pfam" id="PF03000">
    <property type="entry name" value="NPH3"/>
    <property type="match status" value="1"/>
</dbReference>
<dbReference type="EMBL" id="JBHFFA010000002">
    <property type="protein sequence ID" value="KAL2645014.1"/>
    <property type="molecule type" value="Genomic_DNA"/>
</dbReference>
<keyword evidence="8" id="KW-1185">Reference proteome</keyword>
<reference evidence="7 8" key="1">
    <citation type="submission" date="2024-09" db="EMBL/GenBank/DDBJ databases">
        <title>Chromosome-scale assembly of Riccia fluitans.</title>
        <authorList>
            <person name="Paukszto L."/>
            <person name="Sawicki J."/>
            <person name="Karawczyk K."/>
            <person name="Piernik-Szablinska J."/>
            <person name="Szczecinska M."/>
            <person name="Mazdziarz M."/>
        </authorList>
    </citation>
    <scope>NUCLEOTIDE SEQUENCE [LARGE SCALE GENOMIC DNA]</scope>
    <source>
        <strain evidence="7">Rf_01</strain>
        <tissue evidence="7">Aerial parts of the thallus</tissue>
    </source>
</reference>
<dbReference type="PROSITE" id="PS50097">
    <property type="entry name" value="BTB"/>
    <property type="match status" value="1"/>
</dbReference>
<dbReference type="Gene3D" id="3.30.710.10">
    <property type="entry name" value="Potassium Channel Kv1.1, Chain A"/>
    <property type="match status" value="1"/>
</dbReference>
<dbReference type="InterPro" id="IPR027356">
    <property type="entry name" value="NPH3_dom"/>
</dbReference>
<dbReference type="InterPro" id="IPR011333">
    <property type="entry name" value="SKP1/BTB/POZ_sf"/>
</dbReference>
<feature type="region of interest" description="Disordered" evidence="4">
    <location>
        <begin position="804"/>
        <end position="831"/>
    </location>
</feature>
<evidence type="ECO:0000256" key="3">
    <source>
        <dbReference type="SAM" id="Coils"/>
    </source>
</evidence>
<feature type="domain" description="NPH3" evidence="6">
    <location>
        <begin position="276"/>
        <end position="573"/>
    </location>
</feature>
<feature type="domain" description="BTB" evidence="5">
    <location>
        <begin position="101"/>
        <end position="165"/>
    </location>
</feature>
<feature type="compositionally biased region" description="Basic residues" evidence="4">
    <location>
        <begin position="820"/>
        <end position="831"/>
    </location>
</feature>
<dbReference type="Proteomes" id="UP001605036">
    <property type="component" value="Unassembled WGS sequence"/>
</dbReference>
<feature type="coiled-coil region" evidence="3">
    <location>
        <begin position="661"/>
        <end position="688"/>
    </location>
</feature>
<evidence type="ECO:0000313" key="8">
    <source>
        <dbReference type="Proteomes" id="UP001605036"/>
    </source>
</evidence>